<keyword evidence="1" id="KW-0812">Transmembrane</keyword>
<evidence type="ECO:0000313" key="3">
    <source>
        <dbReference type="Proteomes" id="UP000447434"/>
    </source>
</evidence>
<dbReference type="EMBL" id="WOCE01000018">
    <property type="protein sequence ID" value="KAE9594854.1"/>
    <property type="molecule type" value="Genomic_DNA"/>
</dbReference>
<evidence type="ECO:0000313" key="2">
    <source>
        <dbReference type="EMBL" id="KAE9594854.1"/>
    </source>
</evidence>
<evidence type="ECO:0000256" key="1">
    <source>
        <dbReference type="SAM" id="Phobius"/>
    </source>
</evidence>
<protein>
    <submittedName>
        <fullName evidence="2">Uncharacterized protein</fullName>
    </submittedName>
</protein>
<comment type="caution">
    <text evidence="2">The sequence shown here is derived from an EMBL/GenBank/DDBJ whole genome shotgun (WGS) entry which is preliminary data.</text>
</comment>
<dbReference type="AlphaFoldDB" id="A0A6A4P3R0"/>
<keyword evidence="3" id="KW-1185">Reference proteome</keyword>
<dbReference type="Proteomes" id="UP000447434">
    <property type="component" value="Chromosome 18"/>
</dbReference>
<name>A0A6A4P3R0_LUPAL</name>
<reference evidence="3" key="1">
    <citation type="journal article" date="2020" name="Nat. Commun.">
        <title>Genome sequence of the cluster root forming white lupin.</title>
        <authorList>
            <person name="Hufnagel B."/>
            <person name="Marques A."/>
            <person name="Soriano A."/>
            <person name="Marques L."/>
            <person name="Divol F."/>
            <person name="Doumas P."/>
            <person name="Sallet E."/>
            <person name="Mancinotti D."/>
            <person name="Carrere S."/>
            <person name="Marande W."/>
            <person name="Arribat S."/>
            <person name="Keller J."/>
            <person name="Huneau C."/>
            <person name="Blein T."/>
            <person name="Aime D."/>
            <person name="Laguerre M."/>
            <person name="Taylor J."/>
            <person name="Schubert V."/>
            <person name="Nelson M."/>
            <person name="Geu-Flores F."/>
            <person name="Crespi M."/>
            <person name="Gallardo-Guerrero K."/>
            <person name="Delaux P.-M."/>
            <person name="Salse J."/>
            <person name="Berges H."/>
            <person name="Guyot R."/>
            <person name="Gouzy J."/>
            <person name="Peret B."/>
        </authorList>
    </citation>
    <scope>NUCLEOTIDE SEQUENCE [LARGE SCALE GENOMIC DNA]</scope>
    <source>
        <strain evidence="3">cv. Amiga</strain>
    </source>
</reference>
<keyword evidence="1" id="KW-1133">Transmembrane helix</keyword>
<organism evidence="2 3">
    <name type="scientific">Lupinus albus</name>
    <name type="common">White lupine</name>
    <name type="synonym">Lupinus termis</name>
    <dbReference type="NCBI Taxonomy" id="3870"/>
    <lineage>
        <taxon>Eukaryota</taxon>
        <taxon>Viridiplantae</taxon>
        <taxon>Streptophyta</taxon>
        <taxon>Embryophyta</taxon>
        <taxon>Tracheophyta</taxon>
        <taxon>Spermatophyta</taxon>
        <taxon>Magnoliopsida</taxon>
        <taxon>eudicotyledons</taxon>
        <taxon>Gunneridae</taxon>
        <taxon>Pentapetalae</taxon>
        <taxon>rosids</taxon>
        <taxon>fabids</taxon>
        <taxon>Fabales</taxon>
        <taxon>Fabaceae</taxon>
        <taxon>Papilionoideae</taxon>
        <taxon>50 kb inversion clade</taxon>
        <taxon>genistoids sensu lato</taxon>
        <taxon>core genistoids</taxon>
        <taxon>Genisteae</taxon>
        <taxon>Lupinus</taxon>
    </lineage>
</organism>
<accession>A0A6A4P3R0</accession>
<feature type="transmembrane region" description="Helical" evidence="1">
    <location>
        <begin position="49"/>
        <end position="67"/>
    </location>
</feature>
<proteinExistence type="predicted"/>
<gene>
    <name evidence="2" type="ORF">Lalb_Chr18g0058201</name>
</gene>
<sequence length="68" mass="7777">MDFNNLSFSVYGCLCFFERFGVGEAQTRPRPVVVAIPNGWLLIASPNYLLSLNMSYILLYNCLYFSIN</sequence>
<keyword evidence="1" id="KW-0472">Membrane</keyword>